<feature type="binding site" evidence="8">
    <location>
        <begin position="243"/>
        <end position="247"/>
    </location>
    <ligand>
        <name>GTP</name>
        <dbReference type="ChEBI" id="CHEBI:37565"/>
        <label>2</label>
    </ligand>
</feature>
<dbReference type="InterPro" id="IPR005225">
    <property type="entry name" value="Small_GTP-bd"/>
</dbReference>
<dbReference type="InterPro" id="IPR032859">
    <property type="entry name" value="KH_dom-like"/>
</dbReference>
<dbReference type="InterPro" id="IPR003593">
    <property type="entry name" value="AAA+_ATPase"/>
</dbReference>
<dbReference type="InterPro" id="IPR016484">
    <property type="entry name" value="GTPase_Der"/>
</dbReference>
<comment type="similarity">
    <text evidence="1 8 9 10">Belongs to the TRAFAC class TrmE-Era-EngA-EngB-Septin-like GTPase superfamily. EngA (Der) GTPase family.</text>
</comment>
<dbReference type="NCBIfam" id="TIGR00231">
    <property type="entry name" value="small_GTP"/>
    <property type="match status" value="2"/>
</dbReference>
<evidence type="ECO:0000256" key="6">
    <source>
        <dbReference type="ARBA" id="ARBA00023134"/>
    </source>
</evidence>
<dbReference type="Proteomes" id="UP000315037">
    <property type="component" value="Unassembled WGS sequence"/>
</dbReference>
<feature type="domain" description="EngA-type G" evidence="11">
    <location>
        <begin position="190"/>
        <end position="365"/>
    </location>
</feature>
<dbReference type="InterPro" id="IPR015946">
    <property type="entry name" value="KH_dom-like_a/b"/>
</dbReference>
<dbReference type="Gene3D" id="3.40.50.300">
    <property type="entry name" value="P-loop containing nucleotide triphosphate hydrolases"/>
    <property type="match status" value="2"/>
</dbReference>
<dbReference type="Gene3D" id="3.30.300.20">
    <property type="match status" value="1"/>
</dbReference>
<feature type="binding site" evidence="8">
    <location>
        <begin position="17"/>
        <end position="24"/>
    </location>
    <ligand>
        <name>GTP</name>
        <dbReference type="ChEBI" id="CHEBI:37565"/>
        <label>1</label>
    </ligand>
</feature>
<feature type="binding site" evidence="8">
    <location>
        <begin position="308"/>
        <end position="311"/>
    </location>
    <ligand>
        <name>GTP</name>
        <dbReference type="ChEBI" id="CHEBI:37565"/>
        <label>2</label>
    </ligand>
</feature>
<keyword evidence="6 8" id="KW-0342">GTP-binding</keyword>
<gene>
    <name evidence="8" type="primary">der</name>
    <name evidence="12" type="ORF">E3202_01805</name>
</gene>
<dbReference type="AlphaFoldDB" id="A0A506UQZ2"/>
<protein>
    <recommendedName>
        <fullName evidence="2 8">GTPase Der</fullName>
    </recommendedName>
    <alternativeName>
        <fullName evidence="7 8">GTP-binding protein EngA</fullName>
    </alternativeName>
</protein>
<dbReference type="SUPFAM" id="SSF52540">
    <property type="entry name" value="P-loop containing nucleoside triphosphate hydrolases"/>
    <property type="match status" value="2"/>
</dbReference>
<dbReference type="FunFam" id="3.30.300.20:FF:000004">
    <property type="entry name" value="GTPase Der"/>
    <property type="match status" value="1"/>
</dbReference>
<accession>A0A506UQZ2</accession>
<dbReference type="GO" id="GO:0005525">
    <property type="term" value="F:GTP binding"/>
    <property type="evidence" value="ECO:0007669"/>
    <property type="project" value="UniProtKB-UniRule"/>
</dbReference>
<evidence type="ECO:0000256" key="9">
    <source>
        <dbReference type="PROSITE-ProRule" id="PRU01049"/>
    </source>
</evidence>
<feature type="binding site" evidence="8">
    <location>
        <begin position="64"/>
        <end position="68"/>
    </location>
    <ligand>
        <name>GTP</name>
        <dbReference type="ChEBI" id="CHEBI:37565"/>
        <label>1</label>
    </ligand>
</feature>
<comment type="subunit">
    <text evidence="8">Associates with the 50S ribosomal subunit.</text>
</comment>
<evidence type="ECO:0000256" key="10">
    <source>
        <dbReference type="RuleBase" id="RU004481"/>
    </source>
</evidence>
<comment type="caution">
    <text evidence="12">The sequence shown here is derived from an EMBL/GenBank/DDBJ whole genome shotgun (WGS) entry which is preliminary data.</text>
</comment>
<feature type="binding site" evidence="8">
    <location>
        <begin position="196"/>
        <end position="203"/>
    </location>
    <ligand>
        <name>GTP</name>
        <dbReference type="ChEBI" id="CHEBI:37565"/>
        <label>2</label>
    </ligand>
</feature>
<comment type="function">
    <text evidence="8 10">GTPase that plays an essential role in the late steps of ribosome biogenesis.</text>
</comment>
<keyword evidence="4 10" id="KW-0677">Repeat</keyword>
<dbReference type="PIRSF" id="PIRSF006485">
    <property type="entry name" value="GTP-binding_EngA"/>
    <property type="match status" value="1"/>
</dbReference>
<proteinExistence type="inferred from homology"/>
<dbReference type="EMBL" id="SORZ01000001">
    <property type="protein sequence ID" value="TPW35712.1"/>
    <property type="molecule type" value="Genomic_DNA"/>
</dbReference>
<dbReference type="SMART" id="SM00382">
    <property type="entry name" value="AAA"/>
    <property type="match status" value="2"/>
</dbReference>
<evidence type="ECO:0000256" key="7">
    <source>
        <dbReference type="ARBA" id="ARBA00032345"/>
    </source>
</evidence>
<dbReference type="HAMAP" id="MF_00195">
    <property type="entry name" value="GTPase_Der"/>
    <property type="match status" value="1"/>
</dbReference>
<sequence>MAETKEGGKLPVVVIAGRPNVGKSTLFNRLVGRRQAIVSDEPGVTRDRKEGEALLRGRRVKLIDTAGLEESAPETLYGRMRSSSEEGVAQADLVVFCVDARAGITPVDAHFAAWLRRQNRPVLLVANKAEGRAGTEAAMEAFSLGLGTPLALSAEHGEGIADLMSEIAERLPSQESKAAASEEEEEAKPLRVAILGRPNAGKSTLLNTLLGEERMITGPEAGLTRDAVSVTINDGEGPVEIVDTAGMRKRARVNESLERMSVSAAIEAMKMAEVVVLVIDAERGVDEQDLQLARLIEREGRACVLALNKWDTVEDRQAARKAVSNRIETSLAQMRGIPVVTFSALTGAGVKRLLPTVREAAEVWNARVSTGELNRWFEEALERHQPPLVGGRRLKLRYITQVKSRPPTFVIFGTRVDELPESYKRYLVNGLRETFHLPGTPIRLQLRSARNPYADQDSKK</sequence>
<dbReference type="PANTHER" id="PTHR43834">
    <property type="entry name" value="GTPASE DER"/>
    <property type="match status" value="1"/>
</dbReference>
<evidence type="ECO:0000256" key="4">
    <source>
        <dbReference type="ARBA" id="ARBA00022737"/>
    </source>
</evidence>
<name>A0A506UQZ2_9PROT</name>
<dbReference type="PANTHER" id="PTHR43834:SF6">
    <property type="entry name" value="GTPASE DER"/>
    <property type="match status" value="1"/>
</dbReference>
<dbReference type="CDD" id="cd01894">
    <property type="entry name" value="EngA1"/>
    <property type="match status" value="1"/>
</dbReference>
<evidence type="ECO:0000313" key="12">
    <source>
        <dbReference type="EMBL" id="TPW35712.1"/>
    </source>
</evidence>
<keyword evidence="13" id="KW-1185">Reference proteome</keyword>
<dbReference type="CDD" id="cd01895">
    <property type="entry name" value="EngA2"/>
    <property type="match status" value="1"/>
</dbReference>
<evidence type="ECO:0000256" key="3">
    <source>
        <dbReference type="ARBA" id="ARBA00022517"/>
    </source>
</evidence>
<dbReference type="NCBIfam" id="TIGR03594">
    <property type="entry name" value="GTPase_EngA"/>
    <property type="match status" value="1"/>
</dbReference>
<dbReference type="InterPro" id="IPR027417">
    <property type="entry name" value="P-loop_NTPase"/>
</dbReference>
<keyword evidence="5 8" id="KW-0547">Nucleotide-binding</keyword>
<keyword evidence="3 8" id="KW-0690">Ribosome biogenesis</keyword>
<dbReference type="InterPro" id="IPR031166">
    <property type="entry name" value="G_ENGA"/>
</dbReference>
<dbReference type="InterPro" id="IPR006073">
    <property type="entry name" value="GTP-bd"/>
</dbReference>
<evidence type="ECO:0000256" key="8">
    <source>
        <dbReference type="HAMAP-Rule" id="MF_00195"/>
    </source>
</evidence>
<evidence type="ECO:0000256" key="1">
    <source>
        <dbReference type="ARBA" id="ARBA00008279"/>
    </source>
</evidence>
<dbReference type="PRINTS" id="PR00326">
    <property type="entry name" value="GTP1OBG"/>
</dbReference>
<feature type="domain" description="EngA-type G" evidence="11">
    <location>
        <begin position="11"/>
        <end position="175"/>
    </location>
</feature>
<feature type="binding site" evidence="8">
    <location>
        <begin position="127"/>
        <end position="130"/>
    </location>
    <ligand>
        <name>GTP</name>
        <dbReference type="ChEBI" id="CHEBI:37565"/>
        <label>1</label>
    </ligand>
</feature>
<dbReference type="Pfam" id="PF01926">
    <property type="entry name" value="MMR_HSR1"/>
    <property type="match status" value="2"/>
</dbReference>
<organism evidence="12 13">
    <name type="scientific">Oecophyllibacter saccharovorans</name>
    <dbReference type="NCBI Taxonomy" id="2558360"/>
    <lineage>
        <taxon>Bacteria</taxon>
        <taxon>Pseudomonadati</taxon>
        <taxon>Pseudomonadota</taxon>
        <taxon>Alphaproteobacteria</taxon>
        <taxon>Acetobacterales</taxon>
        <taxon>Acetobacteraceae</taxon>
        <taxon>Oecophyllibacter</taxon>
    </lineage>
</organism>
<dbReference type="Pfam" id="PF14714">
    <property type="entry name" value="KH_dom-like"/>
    <property type="match status" value="1"/>
</dbReference>
<reference evidence="12 13" key="1">
    <citation type="submission" date="2019-03" db="EMBL/GenBank/DDBJ databases">
        <title>The complete genome sequence of Neokomagataea sp. Jb2 NBRC113641.</title>
        <authorList>
            <person name="Chua K.-O."/>
            <person name="Chan K.-G."/>
            <person name="See-Too W.-S."/>
        </authorList>
    </citation>
    <scope>NUCLEOTIDE SEQUENCE [LARGE SCALE GENOMIC DNA]</scope>
    <source>
        <strain evidence="12 13">Jb2</strain>
    </source>
</reference>
<dbReference type="PROSITE" id="PS51712">
    <property type="entry name" value="G_ENGA"/>
    <property type="match status" value="2"/>
</dbReference>
<dbReference type="GO" id="GO:0042254">
    <property type="term" value="P:ribosome biogenesis"/>
    <property type="evidence" value="ECO:0007669"/>
    <property type="project" value="UniProtKB-KW"/>
</dbReference>
<dbReference type="RefSeq" id="WP_165599294.1">
    <property type="nucleotide sequence ID" value="NZ_SORY01000002.1"/>
</dbReference>
<evidence type="ECO:0000313" key="13">
    <source>
        <dbReference type="Proteomes" id="UP000315037"/>
    </source>
</evidence>
<evidence type="ECO:0000259" key="11">
    <source>
        <dbReference type="PROSITE" id="PS51712"/>
    </source>
</evidence>
<evidence type="ECO:0000256" key="2">
    <source>
        <dbReference type="ARBA" id="ARBA00020953"/>
    </source>
</evidence>
<evidence type="ECO:0000256" key="5">
    <source>
        <dbReference type="ARBA" id="ARBA00022741"/>
    </source>
</evidence>